<reference evidence="3" key="1">
    <citation type="journal article" date="2019" name="Int. J. Syst. Evol. Microbiol.">
        <title>The Global Catalogue of Microorganisms (GCM) 10K type strain sequencing project: providing services to taxonomists for standard genome sequencing and annotation.</title>
        <authorList>
            <consortium name="The Broad Institute Genomics Platform"/>
            <consortium name="The Broad Institute Genome Sequencing Center for Infectious Disease"/>
            <person name="Wu L."/>
            <person name="Ma J."/>
        </authorList>
    </citation>
    <scope>NUCLEOTIDE SEQUENCE [LARGE SCALE GENOMIC DNA]</scope>
    <source>
        <strain evidence="3">JCM 19212</strain>
    </source>
</reference>
<sequence>MQLGPTLDTPRLILRPPQAEDFEAWAAFKADEEAVRHIGGVEPRAVAWRSFAAMIGVWHLKGFAMFSVIEKASGEWIGRVGPWQPEGWPGTEVGWSIVRDRWGRGYGPEAAVATIDWAFDTLGWSEVIHTIAPENANSKAVAAKLGSRLLRMGRLPAPYDTKDIEIWGQSREQWLARRARDMDARQERA</sequence>
<dbReference type="Proteomes" id="UP001501083">
    <property type="component" value="Unassembled WGS sequence"/>
</dbReference>
<feature type="domain" description="N-acetyltransferase" evidence="1">
    <location>
        <begin position="12"/>
        <end position="165"/>
    </location>
</feature>
<dbReference type="PANTHER" id="PTHR43792:SF1">
    <property type="entry name" value="N-ACETYLTRANSFERASE DOMAIN-CONTAINING PROTEIN"/>
    <property type="match status" value="1"/>
</dbReference>
<dbReference type="PROSITE" id="PS51186">
    <property type="entry name" value="GNAT"/>
    <property type="match status" value="1"/>
</dbReference>
<dbReference type="InterPro" id="IPR000182">
    <property type="entry name" value="GNAT_dom"/>
</dbReference>
<dbReference type="InterPro" id="IPR051531">
    <property type="entry name" value="N-acetyltransferase"/>
</dbReference>
<evidence type="ECO:0000313" key="3">
    <source>
        <dbReference type="Proteomes" id="UP001501083"/>
    </source>
</evidence>
<evidence type="ECO:0000313" key="2">
    <source>
        <dbReference type="EMBL" id="GAA5074961.1"/>
    </source>
</evidence>
<dbReference type="RefSeq" id="WP_158985961.1">
    <property type="nucleotide sequence ID" value="NZ_BAABKY010000002.1"/>
</dbReference>
<evidence type="ECO:0000259" key="1">
    <source>
        <dbReference type="PROSITE" id="PS51186"/>
    </source>
</evidence>
<dbReference type="Pfam" id="PF13302">
    <property type="entry name" value="Acetyltransf_3"/>
    <property type="match status" value="1"/>
</dbReference>
<comment type="caution">
    <text evidence="2">The sequence shown here is derived from an EMBL/GenBank/DDBJ whole genome shotgun (WGS) entry which is preliminary data.</text>
</comment>
<dbReference type="PANTHER" id="PTHR43792">
    <property type="entry name" value="GNAT FAMILY, PUTATIVE (AFU_ORTHOLOGUE AFUA_3G00765)-RELATED-RELATED"/>
    <property type="match status" value="1"/>
</dbReference>
<protein>
    <submittedName>
        <fullName evidence="2">GNAT family N-acetyltransferase</fullName>
    </submittedName>
</protein>
<accession>A0ABP9LBM4</accession>
<dbReference type="InterPro" id="IPR016181">
    <property type="entry name" value="Acyl_CoA_acyltransferase"/>
</dbReference>
<dbReference type="Gene3D" id="3.40.630.30">
    <property type="match status" value="1"/>
</dbReference>
<dbReference type="EMBL" id="BAABKY010000002">
    <property type="protein sequence ID" value="GAA5074961.1"/>
    <property type="molecule type" value="Genomic_DNA"/>
</dbReference>
<organism evidence="2 3">
    <name type="scientific">Lysobacter panacisoli</name>
    <dbReference type="NCBI Taxonomy" id="1255263"/>
    <lineage>
        <taxon>Bacteria</taxon>
        <taxon>Pseudomonadati</taxon>
        <taxon>Pseudomonadota</taxon>
        <taxon>Gammaproteobacteria</taxon>
        <taxon>Lysobacterales</taxon>
        <taxon>Lysobacteraceae</taxon>
        <taxon>Lysobacter</taxon>
    </lineage>
</organism>
<gene>
    <name evidence="2" type="ORF">GCM10025759_17960</name>
</gene>
<proteinExistence type="predicted"/>
<name>A0ABP9LBM4_9GAMM</name>
<keyword evidence="3" id="KW-1185">Reference proteome</keyword>
<dbReference type="SUPFAM" id="SSF55729">
    <property type="entry name" value="Acyl-CoA N-acyltransferases (Nat)"/>
    <property type="match status" value="1"/>
</dbReference>